<comment type="similarity">
    <text evidence="2 5">Belongs to the PNP/MTAP phosphorylase family.</text>
</comment>
<comment type="pathway">
    <text evidence="1 5">Purine metabolism; purine nucleoside salvage.</text>
</comment>
<dbReference type="SUPFAM" id="SSF53167">
    <property type="entry name" value="Purine and uridine phosphorylases"/>
    <property type="match status" value="1"/>
</dbReference>
<dbReference type="InterPro" id="IPR035994">
    <property type="entry name" value="Nucleoside_phosphorylase_sf"/>
</dbReference>
<dbReference type="GO" id="GO:0004731">
    <property type="term" value="F:purine-nucleoside phosphorylase activity"/>
    <property type="evidence" value="ECO:0007669"/>
    <property type="project" value="UniProtKB-EC"/>
</dbReference>
<evidence type="ECO:0000313" key="8">
    <source>
        <dbReference type="EMBL" id="KKW41356.1"/>
    </source>
</evidence>
<dbReference type="CDD" id="cd09009">
    <property type="entry name" value="PNP-EcPNPII_like"/>
    <property type="match status" value="1"/>
</dbReference>
<proteinExistence type="inferred from homology"/>
<dbReference type="NCBIfam" id="TIGR01697">
    <property type="entry name" value="PNPH-PUNA-XAPA"/>
    <property type="match status" value="1"/>
</dbReference>
<dbReference type="InterPro" id="IPR011268">
    <property type="entry name" value="Purine_phosphorylase"/>
</dbReference>
<evidence type="ECO:0000256" key="2">
    <source>
        <dbReference type="ARBA" id="ARBA00006751"/>
    </source>
</evidence>
<dbReference type="PIRSF" id="PIRSF000477">
    <property type="entry name" value="PurNPase"/>
    <property type="match status" value="1"/>
</dbReference>
<dbReference type="GO" id="GO:0005737">
    <property type="term" value="C:cytoplasm"/>
    <property type="evidence" value="ECO:0007669"/>
    <property type="project" value="TreeGrafter"/>
</dbReference>
<protein>
    <recommendedName>
        <fullName evidence="5">Purine nucleoside phosphorylase</fullName>
        <ecNumber evidence="5">2.4.2.1</ecNumber>
    </recommendedName>
    <alternativeName>
        <fullName evidence="5">Inosine-guanosine phosphorylase</fullName>
    </alternativeName>
</protein>
<dbReference type="PANTHER" id="PTHR11904">
    <property type="entry name" value="METHYLTHIOADENOSINE/PURINE NUCLEOSIDE PHOSPHORYLASE"/>
    <property type="match status" value="1"/>
</dbReference>
<dbReference type="Gene3D" id="3.40.50.1580">
    <property type="entry name" value="Nucleoside phosphorylase domain"/>
    <property type="match status" value="1"/>
</dbReference>
<dbReference type="UniPathway" id="UPA00606"/>
<reference evidence="8 9" key="1">
    <citation type="journal article" date="2015" name="Nature">
        <title>rRNA introns, odd ribosomes, and small enigmatic genomes across a large radiation of phyla.</title>
        <authorList>
            <person name="Brown C.T."/>
            <person name="Hug L.A."/>
            <person name="Thomas B.C."/>
            <person name="Sharon I."/>
            <person name="Castelle C.J."/>
            <person name="Singh A."/>
            <person name="Wilkins M.J."/>
            <person name="Williams K.H."/>
            <person name="Banfield J.F."/>
        </authorList>
    </citation>
    <scope>NUCLEOTIDE SEQUENCE [LARGE SCALE GENOMIC DNA]</scope>
</reference>
<name>A0A0G1YDN9_9BACT</name>
<dbReference type="STRING" id="1619044.UY92_C0022G0006"/>
<dbReference type="NCBIfam" id="NF006054">
    <property type="entry name" value="PRK08202.1"/>
    <property type="match status" value="1"/>
</dbReference>
<feature type="binding site" evidence="6">
    <location>
        <position position="33"/>
    </location>
    <ligand>
        <name>phosphate</name>
        <dbReference type="ChEBI" id="CHEBI:43474"/>
    </ligand>
</feature>
<gene>
    <name evidence="8" type="ORF">UY92_C0022G0006</name>
</gene>
<feature type="binding site" evidence="6">
    <location>
        <position position="238"/>
    </location>
    <ligand>
        <name>a purine D-ribonucleoside</name>
        <dbReference type="ChEBI" id="CHEBI:142355"/>
    </ligand>
</feature>
<dbReference type="AlphaFoldDB" id="A0A0G1YDN9"/>
<dbReference type="GO" id="GO:0009116">
    <property type="term" value="P:nucleoside metabolic process"/>
    <property type="evidence" value="ECO:0007669"/>
    <property type="project" value="InterPro"/>
</dbReference>
<dbReference type="Pfam" id="PF01048">
    <property type="entry name" value="PNP_UDP_1"/>
    <property type="match status" value="1"/>
</dbReference>
<feature type="binding site" evidence="6">
    <location>
        <position position="215"/>
    </location>
    <ligand>
        <name>phosphate</name>
        <dbReference type="ChEBI" id="CHEBI:43474"/>
    </ligand>
</feature>
<sequence length="279" mass="29580">MQNVNLHRVRHAAERISSWMGGDTPTLGIVLGSGLGTKFVESLGPLRSIGYSDLGLPQPSIAGHPGRLHYAPVGSERVLVLQGRVHCYEGRDLEEVVLAVRALAFAGASTFVLTCAAGAVYPELKPGQLVAISDHVNLTFRSPLTGHNVADTGPRFPDMTQAYDRALIEHARAQAECRGISLPGCVYAMMPGPQYETPAEIRMLRTLGADLAGMSTVPEAIALRHLGKRVLALACVTNYGAGIMEQPLSHEEVTQTAAATAGTFSDLLLAIVRTLPPGA</sequence>
<comment type="caution">
    <text evidence="8">The sequence shown here is derived from an EMBL/GenBank/DDBJ whole genome shotgun (WGS) entry which is preliminary data.</text>
</comment>
<feature type="binding site" evidence="6">
    <location>
        <position position="64"/>
    </location>
    <ligand>
        <name>phosphate</name>
        <dbReference type="ChEBI" id="CHEBI:43474"/>
    </ligand>
</feature>
<evidence type="ECO:0000259" key="7">
    <source>
        <dbReference type="Pfam" id="PF01048"/>
    </source>
</evidence>
<dbReference type="PATRIC" id="fig|1619044.3.peg.1278"/>
<evidence type="ECO:0000256" key="6">
    <source>
        <dbReference type="PIRSR" id="PIRSR000477-2"/>
    </source>
</evidence>
<evidence type="ECO:0000256" key="4">
    <source>
        <dbReference type="ARBA" id="ARBA00022679"/>
    </source>
</evidence>
<feature type="binding site" evidence="6">
    <location>
        <position position="116"/>
    </location>
    <ligand>
        <name>phosphate</name>
        <dbReference type="ChEBI" id="CHEBI:43474"/>
    </ligand>
</feature>
<dbReference type="Proteomes" id="UP000033870">
    <property type="component" value="Unassembled WGS sequence"/>
</dbReference>
<comment type="function">
    <text evidence="5">The purine nucleoside phosphorylases catalyze the phosphorolytic breakdown of the N-glycosidic bond in the beta-(deoxy)ribonucleoside molecules, with the formation of the corresponding free purine bases and pentose-1-phosphate.</text>
</comment>
<accession>A0A0G1YDN9</accession>
<organism evidence="8 9">
    <name type="scientific">Candidatus Magasanikbacteria bacterium GW2011_GWA2_56_11</name>
    <dbReference type="NCBI Taxonomy" id="1619044"/>
    <lineage>
        <taxon>Bacteria</taxon>
        <taxon>Candidatus Magasanikiibacteriota</taxon>
    </lineage>
</organism>
<keyword evidence="3 5" id="KW-0328">Glycosyltransferase</keyword>
<keyword evidence="4 5" id="KW-0808">Transferase</keyword>
<feature type="binding site" evidence="6">
    <location>
        <position position="196"/>
    </location>
    <ligand>
        <name>a purine D-ribonucleoside</name>
        <dbReference type="ChEBI" id="CHEBI:142355"/>
    </ligand>
</feature>
<feature type="domain" description="Nucleoside phosphorylase" evidence="7">
    <location>
        <begin position="27"/>
        <end position="273"/>
    </location>
</feature>
<dbReference type="InterPro" id="IPR000845">
    <property type="entry name" value="Nucleoside_phosphorylase_d"/>
</dbReference>
<feature type="binding site" evidence="6">
    <location>
        <begin position="84"/>
        <end position="86"/>
    </location>
    <ligand>
        <name>phosphate</name>
        <dbReference type="ChEBI" id="CHEBI:43474"/>
    </ligand>
</feature>
<evidence type="ECO:0000256" key="3">
    <source>
        <dbReference type="ARBA" id="ARBA00022676"/>
    </source>
</evidence>
<dbReference type="EC" id="2.4.2.1" evidence="5"/>
<evidence type="ECO:0000313" key="9">
    <source>
        <dbReference type="Proteomes" id="UP000033870"/>
    </source>
</evidence>
<evidence type="ECO:0000256" key="1">
    <source>
        <dbReference type="ARBA" id="ARBA00005058"/>
    </source>
</evidence>
<evidence type="ECO:0000256" key="5">
    <source>
        <dbReference type="PIRNR" id="PIRNR000477"/>
    </source>
</evidence>
<dbReference type="PANTHER" id="PTHR11904:SF9">
    <property type="entry name" value="PURINE NUCLEOSIDE PHOSPHORYLASE-RELATED"/>
    <property type="match status" value="1"/>
</dbReference>
<dbReference type="EMBL" id="LCRX01000022">
    <property type="protein sequence ID" value="KKW41356.1"/>
    <property type="molecule type" value="Genomic_DNA"/>
</dbReference>